<keyword evidence="1" id="KW-0732">Signal</keyword>
<protein>
    <recommendedName>
        <fullName evidence="2">CRAL-TRIO domain-containing protein</fullName>
    </recommendedName>
</protein>
<feature type="chain" id="PRO_5040852796" description="CRAL-TRIO domain-containing protein" evidence="1">
    <location>
        <begin position="23"/>
        <end position="458"/>
    </location>
</feature>
<feature type="signal peptide" evidence="1">
    <location>
        <begin position="1"/>
        <end position="22"/>
    </location>
</feature>
<accession>A0A9W6Z9U2</accession>
<gene>
    <name evidence="3" type="ORF">TrLO_g880</name>
</gene>
<evidence type="ECO:0000256" key="1">
    <source>
        <dbReference type="SAM" id="SignalP"/>
    </source>
</evidence>
<dbReference type="OrthoDB" id="10354399at2759"/>
<dbReference type="SUPFAM" id="SSF52087">
    <property type="entry name" value="CRAL/TRIO domain"/>
    <property type="match status" value="1"/>
</dbReference>
<dbReference type="InterPro" id="IPR051026">
    <property type="entry name" value="PI/PC_transfer"/>
</dbReference>
<keyword evidence="4" id="KW-1185">Reference proteome</keyword>
<dbReference type="InterPro" id="IPR001251">
    <property type="entry name" value="CRAL-TRIO_dom"/>
</dbReference>
<organism evidence="3 4">
    <name type="scientific">Triparma laevis f. longispina</name>
    <dbReference type="NCBI Taxonomy" id="1714387"/>
    <lineage>
        <taxon>Eukaryota</taxon>
        <taxon>Sar</taxon>
        <taxon>Stramenopiles</taxon>
        <taxon>Ochrophyta</taxon>
        <taxon>Bolidophyceae</taxon>
        <taxon>Parmales</taxon>
        <taxon>Triparmaceae</taxon>
        <taxon>Triparma</taxon>
    </lineage>
</organism>
<dbReference type="InterPro" id="IPR036865">
    <property type="entry name" value="CRAL-TRIO_dom_sf"/>
</dbReference>
<dbReference type="AlphaFoldDB" id="A0A9W6Z9U2"/>
<evidence type="ECO:0000259" key="2">
    <source>
        <dbReference type="PROSITE" id="PS50191"/>
    </source>
</evidence>
<comment type="caution">
    <text evidence="3">The sequence shown here is derived from an EMBL/GenBank/DDBJ whole genome shotgun (WGS) entry which is preliminary data.</text>
</comment>
<reference evidence="4" key="1">
    <citation type="journal article" date="2023" name="Commun. Biol.">
        <title>Genome analysis of Parmales, the sister group of diatoms, reveals the evolutionary specialization of diatoms from phago-mixotrophs to photoautotrophs.</title>
        <authorList>
            <person name="Ban H."/>
            <person name="Sato S."/>
            <person name="Yoshikawa S."/>
            <person name="Yamada K."/>
            <person name="Nakamura Y."/>
            <person name="Ichinomiya M."/>
            <person name="Sato N."/>
            <person name="Blanc-Mathieu R."/>
            <person name="Endo H."/>
            <person name="Kuwata A."/>
            <person name="Ogata H."/>
        </authorList>
    </citation>
    <scope>NUCLEOTIDE SEQUENCE [LARGE SCALE GENOMIC DNA]</scope>
    <source>
        <strain evidence="4">NIES 3700</strain>
    </source>
</reference>
<dbReference type="Gene3D" id="3.40.525.10">
    <property type="entry name" value="CRAL-TRIO lipid binding domain"/>
    <property type="match status" value="1"/>
</dbReference>
<sequence length="458" mass="50588">MRFPSLLLINLLLILHTCFSSTQTPTASRRQHRYRPLLKKLSSSAIDALQSIPISKKNVKIGMSTAVTSALLKCLLISRSPSLSSPAASSLKTSPALEAFHLLLAKKLIATGSDQAQKLFSVPLLDLSNPGTISLLNSFLKRSPEPEDAVDAVLRCLEYRKEEGFDEGEENKVNNGEDAVPQFYDVEGRSIMHLHIATLAKEEIKSVDSFVHTRLFEFDRTMQALQWQRTNEIITIQDFTGLKSFKLPKLLKQAISAATKTKVQYYPEVTHKSILYNVPSWVGLLYKSFKLLLPASVTKKIVIIGAWEGSLKELLEVVAPEGEGDLSGVPLEVGGVGNILAEKGGEIFNVVGKWKDMKKGERISVVLEAGEEGRKKGGRLPKLPKFFSPFIGRFIVDGNVRFWVRYCEPPLEEVIEMKAGEVGKSGNARFLSGVGRMKVEVEALEDGVVQLLGGVERK</sequence>
<feature type="domain" description="CRAL-TRIO" evidence="2">
    <location>
        <begin position="184"/>
        <end position="341"/>
    </location>
</feature>
<dbReference type="Pfam" id="PF00650">
    <property type="entry name" value="CRAL_TRIO"/>
    <property type="match status" value="1"/>
</dbReference>
<dbReference type="PANTHER" id="PTHR45657">
    <property type="entry name" value="CRAL-TRIO DOMAIN-CONTAINING PROTEIN YKL091C-RELATED"/>
    <property type="match status" value="1"/>
</dbReference>
<dbReference type="PANTHER" id="PTHR45657:SF1">
    <property type="entry name" value="CRAL-TRIO DOMAIN-CONTAINING PROTEIN YKL091C-RELATED"/>
    <property type="match status" value="1"/>
</dbReference>
<dbReference type="CDD" id="cd00170">
    <property type="entry name" value="SEC14"/>
    <property type="match status" value="1"/>
</dbReference>
<dbReference type="EMBL" id="BRXW01000364">
    <property type="protein sequence ID" value="GMH48231.1"/>
    <property type="molecule type" value="Genomic_DNA"/>
</dbReference>
<proteinExistence type="predicted"/>
<name>A0A9W6Z9U2_9STRA</name>
<dbReference type="Proteomes" id="UP001165122">
    <property type="component" value="Unassembled WGS sequence"/>
</dbReference>
<evidence type="ECO:0000313" key="3">
    <source>
        <dbReference type="EMBL" id="GMH48231.1"/>
    </source>
</evidence>
<dbReference type="PROSITE" id="PS50191">
    <property type="entry name" value="CRAL_TRIO"/>
    <property type="match status" value="1"/>
</dbReference>
<evidence type="ECO:0000313" key="4">
    <source>
        <dbReference type="Proteomes" id="UP001165122"/>
    </source>
</evidence>